<comment type="cofactor">
    <cofactor evidence="4">
        <name>Zn(2+)</name>
        <dbReference type="ChEBI" id="CHEBI:29105"/>
    </cofactor>
    <text evidence="4">Binds 2 Zn(2+) ions per subunit.</text>
</comment>
<dbReference type="Pfam" id="PF04414">
    <property type="entry name" value="tRNA_deacylase"/>
    <property type="match status" value="1"/>
</dbReference>
<dbReference type="PANTHER" id="PTHR34667:SF1">
    <property type="entry name" value="D-AMINOACYL-TRNA DEACYLASE"/>
    <property type="match status" value="1"/>
</dbReference>
<dbReference type="GO" id="GO:0019478">
    <property type="term" value="P:D-amino acid catabolic process"/>
    <property type="evidence" value="ECO:0007669"/>
    <property type="project" value="UniProtKB-UniRule"/>
</dbReference>
<keyword evidence="2 4" id="KW-0378">Hydrolase</keyword>
<keyword evidence="3 4" id="KW-0862">Zinc</keyword>
<evidence type="ECO:0000256" key="4">
    <source>
        <dbReference type="HAMAP-Rule" id="MF_00562"/>
    </source>
</evidence>
<evidence type="ECO:0000256" key="3">
    <source>
        <dbReference type="ARBA" id="ARBA00022833"/>
    </source>
</evidence>
<dbReference type="OrthoDB" id="9863at2157"/>
<dbReference type="RefSeq" id="WP_014586802.1">
    <property type="nucleotide sequence ID" value="NC_017527.1"/>
</dbReference>
<comment type="similarity">
    <text evidence="4">Belongs to the DtdA deacylase family.</text>
</comment>
<name>G7WNC6_METH6</name>
<dbReference type="InterPro" id="IPR018033">
    <property type="entry name" value="Deacylase_DtdA_archaea"/>
</dbReference>
<dbReference type="HOGENOM" id="CLU_056464_1_0_2"/>
<evidence type="ECO:0000313" key="5">
    <source>
        <dbReference type="EMBL" id="AET64617.1"/>
    </source>
</evidence>
<dbReference type="KEGG" id="mhi:Mhar_1253"/>
<dbReference type="PATRIC" id="fig|1110509.7.peg.1388"/>
<dbReference type="PANTHER" id="PTHR34667">
    <property type="entry name" value="D-AMINOACYL-TRNA DEACYLASE"/>
    <property type="match status" value="1"/>
</dbReference>
<dbReference type="AlphaFoldDB" id="G7WNC6"/>
<dbReference type="PIRSF" id="PIRSF016210">
    <property type="entry name" value="UCP016210"/>
    <property type="match status" value="1"/>
</dbReference>
<reference evidence="5 6" key="1">
    <citation type="journal article" date="2012" name="PLoS ONE">
        <title>The genome characteristics and predicted function of methyl-group oxidation pathway in the obligate aceticlastic methanogens, Methanosaeta spp.</title>
        <authorList>
            <person name="Zhu J."/>
            <person name="Zheng H."/>
            <person name="Ai G."/>
            <person name="Zhang G."/>
            <person name="Liu D."/>
            <person name="Liu X."/>
            <person name="Dong X."/>
        </authorList>
    </citation>
    <scope>NUCLEOTIDE SEQUENCE [LARGE SCALE GENOMIC DNA]</scope>
    <source>
        <strain evidence="5 6">6Ac</strain>
    </source>
</reference>
<dbReference type="Proteomes" id="UP000005877">
    <property type="component" value="Chromosome"/>
</dbReference>
<dbReference type="InterPro" id="IPR007508">
    <property type="entry name" value="DtdA"/>
</dbReference>
<accession>G7WNC6</accession>
<keyword evidence="6" id="KW-1185">Reference proteome</keyword>
<dbReference type="EMBL" id="CP003117">
    <property type="protein sequence ID" value="AET64617.1"/>
    <property type="molecule type" value="Genomic_DNA"/>
</dbReference>
<dbReference type="GO" id="GO:0106026">
    <property type="term" value="F:Gly-tRNA(Ala) deacylase activity"/>
    <property type="evidence" value="ECO:0007669"/>
    <property type="project" value="RHEA"/>
</dbReference>
<comment type="subunit">
    <text evidence="4">Monomer.</text>
</comment>
<evidence type="ECO:0000313" key="6">
    <source>
        <dbReference type="Proteomes" id="UP000005877"/>
    </source>
</evidence>
<proteinExistence type="inferred from homology"/>
<organism evidence="5 6">
    <name type="scientific">Methanothrix harundinacea (strain 6Ac)</name>
    <name type="common">Methanosaeta harundinacea</name>
    <dbReference type="NCBI Taxonomy" id="1110509"/>
    <lineage>
        <taxon>Archaea</taxon>
        <taxon>Methanobacteriati</taxon>
        <taxon>Methanobacteriota</taxon>
        <taxon>Stenosarchaea group</taxon>
        <taxon>Methanomicrobia</taxon>
        <taxon>Methanotrichales</taxon>
        <taxon>Methanotrichaceae</taxon>
        <taxon>Methanothrix</taxon>
    </lineage>
</organism>
<comment type="catalytic activity">
    <reaction evidence="4">
        <text>a D-aminoacyl-tRNA + H2O = a tRNA + a D-alpha-amino acid + H(+)</text>
        <dbReference type="Rhea" id="RHEA:13953"/>
        <dbReference type="Rhea" id="RHEA-COMP:10123"/>
        <dbReference type="Rhea" id="RHEA-COMP:10124"/>
        <dbReference type="ChEBI" id="CHEBI:15377"/>
        <dbReference type="ChEBI" id="CHEBI:15378"/>
        <dbReference type="ChEBI" id="CHEBI:59871"/>
        <dbReference type="ChEBI" id="CHEBI:78442"/>
        <dbReference type="ChEBI" id="CHEBI:79333"/>
        <dbReference type="EC" id="3.1.1.96"/>
    </reaction>
</comment>
<comment type="catalytic activity">
    <reaction evidence="4">
        <text>glycyl-tRNA(Ala) + H2O = tRNA(Ala) + glycine + H(+)</text>
        <dbReference type="Rhea" id="RHEA:53744"/>
        <dbReference type="Rhea" id="RHEA-COMP:9657"/>
        <dbReference type="Rhea" id="RHEA-COMP:13640"/>
        <dbReference type="ChEBI" id="CHEBI:15377"/>
        <dbReference type="ChEBI" id="CHEBI:15378"/>
        <dbReference type="ChEBI" id="CHEBI:57305"/>
        <dbReference type="ChEBI" id="CHEBI:78442"/>
        <dbReference type="ChEBI" id="CHEBI:78522"/>
        <dbReference type="EC" id="3.1.1.96"/>
    </reaction>
</comment>
<evidence type="ECO:0000256" key="2">
    <source>
        <dbReference type="ARBA" id="ARBA00022801"/>
    </source>
</evidence>
<keyword evidence="1 4" id="KW-0479">Metal-binding</keyword>
<protein>
    <recommendedName>
        <fullName evidence="4">D-aminoacyl-tRNA deacylase</fullName>
        <ecNumber evidence="4">3.1.1.96</ecNumber>
    </recommendedName>
</protein>
<dbReference type="GO" id="GO:0051499">
    <property type="term" value="F:D-aminoacyl-tRNA deacylase activity"/>
    <property type="evidence" value="ECO:0007669"/>
    <property type="project" value="UniProtKB-UniRule"/>
</dbReference>
<dbReference type="Gene3D" id="3.40.630.50">
    <property type="entry name" value="AF0625-like"/>
    <property type="match status" value="1"/>
</dbReference>
<gene>
    <name evidence="4" type="primary">dtdA</name>
    <name evidence="5" type="ordered locus">Mhar_1253</name>
</gene>
<dbReference type="STRING" id="1110509.Mhar_1253"/>
<sequence length="277" mass="30139">MNDEIAVIATTADPASLNIADHLLGLGSWEEGGAFRRLRNFRLVLLEERLIGLEGLEERLEGMGLSPALIVFASRHQAKDGAPRLCGHFSGNPGEAVLGGRARELAVAAPGALKSFISNLVAHPVEGFEVTLEATHHGPTNLTVPSFFAEIGSCEREWSDPAAGEAVARSILDLEELHPPAFLGFGGGHYVTRQNRLLLETKIAFGHLFSKYQARDLDLEIVEEARMKSEAVGAYLDRKSLRSAEREKISGALEEIGLQALREGEIRERYPLPLLSS</sequence>
<dbReference type="SUPFAM" id="SSF142535">
    <property type="entry name" value="AF0625-like"/>
    <property type="match status" value="1"/>
</dbReference>
<dbReference type="Gene3D" id="3.40.50.10700">
    <property type="entry name" value="AF0625-like"/>
    <property type="match status" value="1"/>
</dbReference>
<evidence type="ECO:0000256" key="1">
    <source>
        <dbReference type="ARBA" id="ARBA00022723"/>
    </source>
</evidence>
<dbReference type="HAMAP" id="MF_00562">
    <property type="entry name" value="Deacylase_DtdA"/>
    <property type="match status" value="1"/>
</dbReference>
<comment type="function">
    <text evidence="4">D-aminoacyl-tRNA deacylase with broad substrate specificity. By recycling D-aminoacyl-tRNA to D-amino acids and free tRNA molecules, this enzyme counteracts the toxicity associated with the formation of D-aminoacyl-tRNA entities in vivo.</text>
</comment>
<dbReference type="EC" id="3.1.1.96" evidence="4"/>
<dbReference type="GeneID" id="12510422"/>
<dbReference type="GO" id="GO:0008270">
    <property type="term" value="F:zinc ion binding"/>
    <property type="evidence" value="ECO:0007669"/>
    <property type="project" value="UniProtKB-UniRule"/>
</dbReference>